<accession>A0A8X7VF17</accession>
<proteinExistence type="predicted"/>
<dbReference type="AlphaFoldDB" id="A0A8X7VF17"/>
<name>A0A8X7VF17_BRACI</name>
<dbReference type="EMBL" id="JAAMPC010000005">
    <property type="protein sequence ID" value="KAG2310250.1"/>
    <property type="molecule type" value="Genomic_DNA"/>
</dbReference>
<feature type="region of interest" description="Disordered" evidence="2">
    <location>
        <begin position="294"/>
        <end position="314"/>
    </location>
</feature>
<dbReference type="Proteomes" id="UP000886595">
    <property type="component" value="Unassembled WGS sequence"/>
</dbReference>
<protein>
    <recommendedName>
        <fullName evidence="5">Agenet domain-containing protein</fullName>
    </recommendedName>
</protein>
<evidence type="ECO:0000256" key="1">
    <source>
        <dbReference type="SAM" id="Coils"/>
    </source>
</evidence>
<evidence type="ECO:0000256" key="2">
    <source>
        <dbReference type="SAM" id="MobiDB-lite"/>
    </source>
</evidence>
<sequence length="420" mass="48046">MCLEDFQEAFVVYFQDSLPETRMLKVTCILPPIPHDPEDDVSMEDKHSDELETVKDISKKGYKFTADDWKNSQASASIEEESVNTKLNRIIEVMEENLKSMKDRMSLLEEENMQPKARVSELEGNQNVGPHTQTEVFPTNVTQQNDTQPSSGTLLSPMSQQNETQDFSPNVRQHAEESRLPTLFEIGADVEIASIVDTTCRIWYPAKVLNMNEVEKVTVEYYCTVFAEKRRVQNTITTDIIRHAPPFSDQKAFEMSDSVEVFYKNGWCSRQVKMVLGDNTEWIDGVWKIADEEKPSKKRKAAGSSQESGKDNVVPFLRRSERVPKRSRDTKTPFKSERNPALTVKRDIISAVDPFSTPADHKLQRLQNWLTSTGGLHEVTLLINKVVTRKSFFQYIENEGKDLRAVHIDGAFAMLNCRRN</sequence>
<keyword evidence="1" id="KW-0175">Coiled coil</keyword>
<evidence type="ECO:0008006" key="5">
    <source>
        <dbReference type="Google" id="ProtNLM"/>
    </source>
</evidence>
<reference evidence="3 4" key="1">
    <citation type="submission" date="2020-02" db="EMBL/GenBank/DDBJ databases">
        <authorList>
            <person name="Ma Q."/>
            <person name="Huang Y."/>
            <person name="Song X."/>
            <person name="Pei D."/>
        </authorList>
    </citation>
    <scope>NUCLEOTIDE SEQUENCE [LARGE SCALE GENOMIC DNA]</scope>
    <source>
        <strain evidence="3">Sxm20200214</strain>
        <tissue evidence="3">Leaf</tissue>
    </source>
</reference>
<evidence type="ECO:0000313" key="3">
    <source>
        <dbReference type="EMBL" id="KAG2310250.1"/>
    </source>
</evidence>
<organism evidence="3 4">
    <name type="scientific">Brassica carinata</name>
    <name type="common">Ethiopian mustard</name>
    <name type="synonym">Abyssinian cabbage</name>
    <dbReference type="NCBI Taxonomy" id="52824"/>
    <lineage>
        <taxon>Eukaryota</taxon>
        <taxon>Viridiplantae</taxon>
        <taxon>Streptophyta</taxon>
        <taxon>Embryophyta</taxon>
        <taxon>Tracheophyta</taxon>
        <taxon>Spermatophyta</taxon>
        <taxon>Magnoliopsida</taxon>
        <taxon>eudicotyledons</taxon>
        <taxon>Gunneridae</taxon>
        <taxon>Pentapetalae</taxon>
        <taxon>rosids</taxon>
        <taxon>malvids</taxon>
        <taxon>Brassicales</taxon>
        <taxon>Brassicaceae</taxon>
        <taxon>Brassiceae</taxon>
        <taxon>Brassica</taxon>
    </lineage>
</organism>
<gene>
    <name evidence="3" type="ORF">Bca52824_021807</name>
</gene>
<feature type="coiled-coil region" evidence="1">
    <location>
        <begin position="84"/>
        <end position="111"/>
    </location>
</feature>
<evidence type="ECO:0000313" key="4">
    <source>
        <dbReference type="Proteomes" id="UP000886595"/>
    </source>
</evidence>
<feature type="compositionally biased region" description="Polar residues" evidence="2">
    <location>
        <begin position="123"/>
        <end position="168"/>
    </location>
</feature>
<feature type="region of interest" description="Disordered" evidence="2">
    <location>
        <begin position="114"/>
        <end position="168"/>
    </location>
</feature>
<keyword evidence="4" id="KW-1185">Reference proteome</keyword>
<comment type="caution">
    <text evidence="3">The sequence shown here is derived from an EMBL/GenBank/DDBJ whole genome shotgun (WGS) entry which is preliminary data.</text>
</comment>